<gene>
    <name evidence="2" type="ORF">B7R25_08970</name>
</gene>
<reference evidence="2 3" key="1">
    <citation type="submission" date="2017-04" db="EMBL/GenBank/DDBJ databases">
        <title>Comparative genome analysis of Subtercola boreus.</title>
        <authorList>
            <person name="Cho Y.-J."/>
            <person name="Cho A."/>
            <person name="Kim O.-S."/>
            <person name="Lee J.-I."/>
        </authorList>
    </citation>
    <scope>NUCLEOTIDE SEQUENCE [LARGE SCALE GENOMIC DNA]</scope>
    <source>
        <strain evidence="2 3">P28004</strain>
    </source>
</reference>
<accession>A0A3E0W9R9</accession>
<feature type="compositionally biased region" description="Basic and acidic residues" evidence="1">
    <location>
        <begin position="1"/>
        <end position="21"/>
    </location>
</feature>
<protein>
    <submittedName>
        <fullName evidence="2">Uncharacterized protein</fullName>
    </submittedName>
</protein>
<sequence length="66" mass="7027">MSRRSELHDGCPDSRRARPNDQLDADLVTAISSATGTHVSQKRATIVQDASAIVRADLVALNEPAA</sequence>
<evidence type="ECO:0000313" key="2">
    <source>
        <dbReference type="EMBL" id="RFA26867.1"/>
    </source>
</evidence>
<evidence type="ECO:0000313" key="3">
    <source>
        <dbReference type="Proteomes" id="UP000257080"/>
    </source>
</evidence>
<organism evidence="2 3">
    <name type="scientific">Subtercola boreus</name>
    <dbReference type="NCBI Taxonomy" id="120213"/>
    <lineage>
        <taxon>Bacteria</taxon>
        <taxon>Bacillati</taxon>
        <taxon>Actinomycetota</taxon>
        <taxon>Actinomycetes</taxon>
        <taxon>Micrococcales</taxon>
        <taxon>Microbacteriaceae</taxon>
        <taxon>Subtercola</taxon>
    </lineage>
</organism>
<dbReference type="Proteomes" id="UP000257080">
    <property type="component" value="Unassembled WGS sequence"/>
</dbReference>
<proteinExistence type="predicted"/>
<dbReference type="AlphaFoldDB" id="A0A3E0W9R9"/>
<name>A0A3E0W9R9_9MICO</name>
<dbReference type="EMBL" id="NBXE01000022">
    <property type="protein sequence ID" value="RFA26867.1"/>
    <property type="molecule type" value="Genomic_DNA"/>
</dbReference>
<evidence type="ECO:0000256" key="1">
    <source>
        <dbReference type="SAM" id="MobiDB-lite"/>
    </source>
</evidence>
<feature type="region of interest" description="Disordered" evidence="1">
    <location>
        <begin position="1"/>
        <end position="23"/>
    </location>
</feature>
<comment type="caution">
    <text evidence="2">The sequence shown here is derived from an EMBL/GenBank/DDBJ whole genome shotgun (WGS) entry which is preliminary data.</text>
</comment>